<evidence type="ECO:0008006" key="11">
    <source>
        <dbReference type="Google" id="ProtNLM"/>
    </source>
</evidence>
<keyword evidence="6" id="KW-0695">RNA-directed DNA polymerase</keyword>
<keyword evidence="1" id="KW-0808">Transferase</keyword>
<dbReference type="InterPro" id="IPR050951">
    <property type="entry name" value="Retrovirus_Pol_polyprotein"/>
</dbReference>
<evidence type="ECO:0000313" key="10">
    <source>
        <dbReference type="Proteomes" id="UP000765509"/>
    </source>
</evidence>
<accession>A0A9Q3GZB3</accession>
<feature type="domain" description="Integrase zinc-binding" evidence="8">
    <location>
        <begin position="347"/>
        <end position="399"/>
    </location>
</feature>
<dbReference type="GO" id="GO:0003964">
    <property type="term" value="F:RNA-directed DNA polymerase activity"/>
    <property type="evidence" value="ECO:0007669"/>
    <property type="project" value="UniProtKB-KW"/>
</dbReference>
<dbReference type="Proteomes" id="UP000765509">
    <property type="component" value="Unassembled WGS sequence"/>
</dbReference>
<keyword evidence="5" id="KW-0378">Hydrolase</keyword>
<dbReference type="CDD" id="cd09274">
    <property type="entry name" value="RNase_HI_RT_Ty3"/>
    <property type="match status" value="1"/>
</dbReference>
<evidence type="ECO:0000256" key="1">
    <source>
        <dbReference type="ARBA" id="ARBA00022679"/>
    </source>
</evidence>
<dbReference type="InterPro" id="IPR041588">
    <property type="entry name" value="Integrase_H2C2"/>
</dbReference>
<dbReference type="PANTHER" id="PTHR37984:SF5">
    <property type="entry name" value="PROTEIN NYNRIN-LIKE"/>
    <property type="match status" value="1"/>
</dbReference>
<dbReference type="AlphaFoldDB" id="A0A9Q3GZB3"/>
<dbReference type="Pfam" id="PF17917">
    <property type="entry name" value="RT_RNaseH"/>
    <property type="match status" value="1"/>
</dbReference>
<evidence type="ECO:0000256" key="4">
    <source>
        <dbReference type="ARBA" id="ARBA00022759"/>
    </source>
</evidence>
<dbReference type="PANTHER" id="PTHR37984">
    <property type="entry name" value="PROTEIN CBG26694"/>
    <property type="match status" value="1"/>
</dbReference>
<dbReference type="Gene3D" id="1.10.340.70">
    <property type="match status" value="1"/>
</dbReference>
<dbReference type="EMBL" id="AVOT02008180">
    <property type="protein sequence ID" value="MBW0485471.1"/>
    <property type="molecule type" value="Genomic_DNA"/>
</dbReference>
<keyword evidence="4" id="KW-0255">Endonuclease</keyword>
<reference evidence="9" key="1">
    <citation type="submission" date="2021-03" db="EMBL/GenBank/DDBJ databases">
        <title>Draft genome sequence of rust myrtle Austropuccinia psidii MF-1, a brazilian biotype.</title>
        <authorList>
            <person name="Quecine M.C."/>
            <person name="Pachon D.M.R."/>
            <person name="Bonatelli M.L."/>
            <person name="Correr F.H."/>
            <person name="Franceschini L.M."/>
            <person name="Leite T.F."/>
            <person name="Margarido G.R.A."/>
            <person name="Almeida C.A."/>
            <person name="Ferrarezi J.A."/>
            <person name="Labate C.A."/>
        </authorList>
    </citation>
    <scope>NUCLEOTIDE SEQUENCE</scope>
    <source>
        <strain evidence="9">MF-1</strain>
    </source>
</reference>
<dbReference type="OrthoDB" id="5593162at2759"/>
<dbReference type="SUPFAM" id="SSF56672">
    <property type="entry name" value="DNA/RNA polymerases"/>
    <property type="match status" value="1"/>
</dbReference>
<dbReference type="InterPro" id="IPR043128">
    <property type="entry name" value="Rev_trsase/Diguanyl_cyclase"/>
</dbReference>
<keyword evidence="10" id="KW-1185">Reference proteome</keyword>
<feature type="domain" description="Reverse transcriptase RNase H-like" evidence="7">
    <location>
        <begin position="111"/>
        <end position="217"/>
    </location>
</feature>
<dbReference type="InterPro" id="IPR041373">
    <property type="entry name" value="RT_RNaseH"/>
</dbReference>
<comment type="caution">
    <text evidence="9">The sequence shown here is derived from an EMBL/GenBank/DDBJ whole genome shotgun (WGS) entry which is preliminary data.</text>
</comment>
<proteinExistence type="predicted"/>
<evidence type="ECO:0000259" key="7">
    <source>
        <dbReference type="Pfam" id="PF17917"/>
    </source>
</evidence>
<gene>
    <name evidence="9" type="ORF">O181_025186</name>
</gene>
<evidence type="ECO:0000256" key="3">
    <source>
        <dbReference type="ARBA" id="ARBA00022722"/>
    </source>
</evidence>
<dbReference type="Gene3D" id="3.30.70.270">
    <property type="match status" value="1"/>
</dbReference>
<evidence type="ECO:0000313" key="9">
    <source>
        <dbReference type="EMBL" id="MBW0485471.1"/>
    </source>
</evidence>
<evidence type="ECO:0000259" key="8">
    <source>
        <dbReference type="Pfam" id="PF17921"/>
    </source>
</evidence>
<sequence>MKISLKKCSSEVEELKGLGHVVSGLSLGIDQNKVAAAIIKPIPHNQKEMVCFLGFARYYRQHLKDFAILAKSLYRSCDQQKVFEMTEERIRAYEKIKKALTEAPLLLMPDWKIPFKLYIDDSGDGLGEALHQVQIIDDKPTEGPVCYISRQIKPTEARYGSSKMECFCLVWALEKLNYYLDGSVFEVITYCNSMKSILNMKTPKRHMFRWQIAIQEYRGNMNIVHKSGNILGNADGLSMWALANTPNNSSYVPLEEEPQISNEGNNITDIGTEFFEEVRESFNQDNNWHILTSLLDKECKGTALINLLDEVWKNSYSEGIFHLFDGIIYHRTKHYRVMTLCIRLPINTILHEFHDSVYSGHLSEERTLEKVKTCAWWPSWRKETIKYCHTCDRCQKENRSTGKKFGLMIHIQEPNSPWEVAHMDWVTTLPPSGDKSYTSSLVIVDR</sequence>
<organism evidence="9 10">
    <name type="scientific">Austropuccinia psidii MF-1</name>
    <dbReference type="NCBI Taxonomy" id="1389203"/>
    <lineage>
        <taxon>Eukaryota</taxon>
        <taxon>Fungi</taxon>
        <taxon>Dikarya</taxon>
        <taxon>Basidiomycota</taxon>
        <taxon>Pucciniomycotina</taxon>
        <taxon>Pucciniomycetes</taxon>
        <taxon>Pucciniales</taxon>
        <taxon>Sphaerophragmiaceae</taxon>
        <taxon>Austropuccinia</taxon>
    </lineage>
</organism>
<dbReference type="GO" id="GO:0004519">
    <property type="term" value="F:endonuclease activity"/>
    <property type="evidence" value="ECO:0007669"/>
    <property type="project" value="UniProtKB-KW"/>
</dbReference>
<evidence type="ECO:0000256" key="6">
    <source>
        <dbReference type="ARBA" id="ARBA00022918"/>
    </source>
</evidence>
<keyword evidence="3" id="KW-0540">Nuclease</keyword>
<name>A0A9Q3GZB3_9BASI</name>
<dbReference type="InterPro" id="IPR043502">
    <property type="entry name" value="DNA/RNA_pol_sf"/>
</dbReference>
<evidence type="ECO:0000256" key="2">
    <source>
        <dbReference type="ARBA" id="ARBA00022695"/>
    </source>
</evidence>
<keyword evidence="2" id="KW-0548">Nucleotidyltransferase</keyword>
<evidence type="ECO:0000256" key="5">
    <source>
        <dbReference type="ARBA" id="ARBA00022801"/>
    </source>
</evidence>
<dbReference type="Pfam" id="PF17921">
    <property type="entry name" value="Integrase_H2C2"/>
    <property type="match status" value="1"/>
</dbReference>
<dbReference type="GO" id="GO:0016787">
    <property type="term" value="F:hydrolase activity"/>
    <property type="evidence" value="ECO:0007669"/>
    <property type="project" value="UniProtKB-KW"/>
</dbReference>
<protein>
    <recommendedName>
        <fullName evidence="11">Reverse transcriptase/retrotransposon-derived protein RNase H-like domain-containing protein</fullName>
    </recommendedName>
</protein>